<proteinExistence type="predicted"/>
<name>A0A392RPL2_9FABA</name>
<sequence>MAAKTRKKKRSSTAPGLVPPKLGADGSKVLGKTEHSLRLAWCFHVGRRHQKVQKKLKNANLKRTKHDNTK</sequence>
<comment type="caution">
    <text evidence="2">The sequence shown here is derived from an EMBL/GenBank/DDBJ whole genome shotgun (WGS) entry which is preliminary data.</text>
</comment>
<reference evidence="2 3" key="1">
    <citation type="journal article" date="2018" name="Front. Plant Sci.">
        <title>Red Clover (Trifolium pratense) and Zigzag Clover (T. medium) - A Picture of Genomic Similarities and Differences.</title>
        <authorList>
            <person name="Dluhosova J."/>
            <person name="Istvanek J."/>
            <person name="Nedelnik J."/>
            <person name="Repkova J."/>
        </authorList>
    </citation>
    <scope>NUCLEOTIDE SEQUENCE [LARGE SCALE GENOMIC DNA]</scope>
    <source>
        <strain evidence="3">cv. 10/8</strain>
        <tissue evidence="2">Leaf</tissue>
    </source>
</reference>
<organism evidence="2 3">
    <name type="scientific">Trifolium medium</name>
    <dbReference type="NCBI Taxonomy" id="97028"/>
    <lineage>
        <taxon>Eukaryota</taxon>
        <taxon>Viridiplantae</taxon>
        <taxon>Streptophyta</taxon>
        <taxon>Embryophyta</taxon>
        <taxon>Tracheophyta</taxon>
        <taxon>Spermatophyta</taxon>
        <taxon>Magnoliopsida</taxon>
        <taxon>eudicotyledons</taxon>
        <taxon>Gunneridae</taxon>
        <taxon>Pentapetalae</taxon>
        <taxon>rosids</taxon>
        <taxon>fabids</taxon>
        <taxon>Fabales</taxon>
        <taxon>Fabaceae</taxon>
        <taxon>Papilionoideae</taxon>
        <taxon>50 kb inversion clade</taxon>
        <taxon>NPAAA clade</taxon>
        <taxon>Hologalegina</taxon>
        <taxon>IRL clade</taxon>
        <taxon>Trifolieae</taxon>
        <taxon>Trifolium</taxon>
    </lineage>
</organism>
<feature type="region of interest" description="Disordered" evidence="1">
    <location>
        <begin position="1"/>
        <end position="28"/>
    </location>
</feature>
<feature type="compositionally biased region" description="Basic residues" evidence="1">
    <location>
        <begin position="1"/>
        <end position="11"/>
    </location>
</feature>
<evidence type="ECO:0000313" key="3">
    <source>
        <dbReference type="Proteomes" id="UP000265520"/>
    </source>
</evidence>
<accession>A0A392RPL2</accession>
<evidence type="ECO:0000313" key="2">
    <source>
        <dbReference type="EMBL" id="MCI38259.1"/>
    </source>
</evidence>
<protein>
    <submittedName>
        <fullName evidence="2">Uncharacterized protein</fullName>
    </submittedName>
</protein>
<feature type="non-terminal residue" evidence="2">
    <location>
        <position position="70"/>
    </location>
</feature>
<keyword evidence="3" id="KW-1185">Reference proteome</keyword>
<dbReference type="Proteomes" id="UP000265520">
    <property type="component" value="Unassembled WGS sequence"/>
</dbReference>
<dbReference type="EMBL" id="LXQA010253797">
    <property type="protein sequence ID" value="MCI38259.1"/>
    <property type="molecule type" value="Genomic_DNA"/>
</dbReference>
<dbReference type="AlphaFoldDB" id="A0A392RPL2"/>
<evidence type="ECO:0000256" key="1">
    <source>
        <dbReference type="SAM" id="MobiDB-lite"/>
    </source>
</evidence>